<evidence type="ECO:0000256" key="1">
    <source>
        <dbReference type="SAM" id="Phobius"/>
    </source>
</evidence>
<dbReference type="EMBL" id="CP009498">
    <property type="protein sequence ID" value="AKL98183.1"/>
    <property type="molecule type" value="Genomic_DNA"/>
</dbReference>
<organism evidence="3 4">
    <name type="scientific">Endomicrobium proavitum</name>
    <dbReference type="NCBI Taxonomy" id="1408281"/>
    <lineage>
        <taxon>Bacteria</taxon>
        <taxon>Pseudomonadati</taxon>
        <taxon>Elusimicrobiota</taxon>
        <taxon>Endomicrobiia</taxon>
        <taxon>Endomicrobiales</taxon>
        <taxon>Endomicrobiaceae</taxon>
        <taxon>Endomicrobium</taxon>
    </lineage>
</organism>
<feature type="domain" description="VTT" evidence="2">
    <location>
        <begin position="45"/>
        <end position="165"/>
    </location>
</feature>
<dbReference type="PANTHER" id="PTHR42709:SF11">
    <property type="entry name" value="DEDA FAMILY PROTEIN"/>
    <property type="match status" value="1"/>
</dbReference>
<reference evidence="3 4" key="1">
    <citation type="submission" date="2014-09" db="EMBL/GenBank/DDBJ databases">
        <title>Complete genome sequence of Endomicrobium proavitum.</title>
        <authorList>
            <person name="Zheng H."/>
        </authorList>
    </citation>
    <scope>NUCLEOTIDE SEQUENCE [LARGE SCALE GENOMIC DNA]</scope>
    <source>
        <strain evidence="3 4">Rsa215</strain>
    </source>
</reference>
<protein>
    <submittedName>
        <fullName evidence="3">Alkaline phosphatase PhoA</fullName>
    </submittedName>
</protein>
<evidence type="ECO:0000259" key="2">
    <source>
        <dbReference type="Pfam" id="PF09335"/>
    </source>
</evidence>
<proteinExistence type="predicted"/>
<dbReference type="PATRIC" id="fig|1408281.3.peg.822"/>
<accession>A0A0G3WIP4</accession>
<evidence type="ECO:0000313" key="4">
    <source>
        <dbReference type="Proteomes" id="UP000035337"/>
    </source>
</evidence>
<gene>
    <name evidence="3" type="primary">phoA</name>
    <name evidence="3" type="ORF">Epro_0804</name>
</gene>
<sequence length="203" mass="22713">MKRIINYPLKTMRKIYDWTVGWAHKKSSNYALFIIAFMESSFFPVPPDVLLIPLVVAHPKSWWKKALICTTGSVAGAFLGYLIGYLFFETVGAAIVNFYDLRHVVESVGKMYSDNALLAIFGGAFTPIPYKVFTLAAGFFQISLFALFAGSVLGRGGRFFIVAGAIRIFGKQIQYVIEKYFNILSLVFFVLLVAGFVAVKYLL</sequence>
<feature type="transmembrane region" description="Helical" evidence="1">
    <location>
        <begin position="181"/>
        <end position="202"/>
    </location>
</feature>
<dbReference type="Proteomes" id="UP000035337">
    <property type="component" value="Chromosome"/>
</dbReference>
<name>A0A0G3WIP4_9BACT</name>
<keyword evidence="1" id="KW-0472">Membrane</keyword>
<dbReference type="KEGG" id="epo:Epro_0804"/>
<dbReference type="InterPro" id="IPR032816">
    <property type="entry name" value="VTT_dom"/>
</dbReference>
<dbReference type="RefSeq" id="WP_202812870.1">
    <property type="nucleotide sequence ID" value="NZ_CP009498.1"/>
</dbReference>
<dbReference type="InterPro" id="IPR051311">
    <property type="entry name" value="DedA_domain"/>
</dbReference>
<dbReference type="GO" id="GO:0005886">
    <property type="term" value="C:plasma membrane"/>
    <property type="evidence" value="ECO:0007669"/>
    <property type="project" value="TreeGrafter"/>
</dbReference>
<keyword evidence="4" id="KW-1185">Reference proteome</keyword>
<keyword evidence="1" id="KW-0812">Transmembrane</keyword>
<dbReference type="STRING" id="1408281.Epro_0804"/>
<dbReference type="Pfam" id="PF09335">
    <property type="entry name" value="VTT_dom"/>
    <property type="match status" value="1"/>
</dbReference>
<feature type="transmembrane region" description="Helical" evidence="1">
    <location>
        <begin position="76"/>
        <end position="99"/>
    </location>
</feature>
<dbReference type="PANTHER" id="PTHR42709">
    <property type="entry name" value="ALKALINE PHOSPHATASE LIKE PROTEIN"/>
    <property type="match status" value="1"/>
</dbReference>
<feature type="transmembrane region" description="Helical" evidence="1">
    <location>
        <begin position="142"/>
        <end position="169"/>
    </location>
</feature>
<evidence type="ECO:0000313" key="3">
    <source>
        <dbReference type="EMBL" id="AKL98183.1"/>
    </source>
</evidence>
<keyword evidence="1" id="KW-1133">Transmembrane helix</keyword>
<dbReference type="AlphaFoldDB" id="A0A0G3WIP4"/>